<evidence type="ECO:0000313" key="1">
    <source>
        <dbReference type="EMBL" id="MBF1415582.1"/>
    </source>
</evidence>
<reference evidence="1" key="1">
    <citation type="submission" date="2020-04" db="EMBL/GenBank/DDBJ databases">
        <title>Deep metagenomics examines the oral microbiome during advanced dental caries in children, revealing novel taxa and co-occurrences with host molecules.</title>
        <authorList>
            <person name="Baker J.L."/>
            <person name="Morton J.T."/>
            <person name="Dinis M."/>
            <person name="Alvarez R."/>
            <person name="Tran N.C."/>
            <person name="Knight R."/>
            <person name="Edlund A."/>
        </authorList>
    </citation>
    <scope>NUCLEOTIDE SEQUENCE</scope>
    <source>
        <strain evidence="1">JCVI_25_bin.9</strain>
    </source>
</reference>
<dbReference type="AlphaFoldDB" id="A0A930HZA6"/>
<protein>
    <submittedName>
        <fullName evidence="1">Uncharacterized protein</fullName>
    </submittedName>
</protein>
<gene>
    <name evidence="1" type="ORF">HXN33_08395</name>
</gene>
<sequence>MRNSGPSPFPSFEGKGRVHYDTPMINHQQLTYIIQQPSEILPHALLRMEKVVITEDISLRCLCCDGSSLDYRDGYKDERQND</sequence>
<organism evidence="1 2">
    <name type="scientific">Prevotella histicola</name>
    <dbReference type="NCBI Taxonomy" id="470565"/>
    <lineage>
        <taxon>Bacteria</taxon>
        <taxon>Pseudomonadati</taxon>
        <taxon>Bacteroidota</taxon>
        <taxon>Bacteroidia</taxon>
        <taxon>Bacteroidales</taxon>
        <taxon>Prevotellaceae</taxon>
        <taxon>Prevotella</taxon>
    </lineage>
</organism>
<accession>A0A930HZA6</accession>
<comment type="caution">
    <text evidence="1">The sequence shown here is derived from an EMBL/GenBank/DDBJ whole genome shotgun (WGS) entry which is preliminary data.</text>
</comment>
<name>A0A930HZA6_9BACT</name>
<dbReference type="Proteomes" id="UP000757461">
    <property type="component" value="Unassembled WGS sequence"/>
</dbReference>
<proteinExistence type="predicted"/>
<evidence type="ECO:0000313" key="2">
    <source>
        <dbReference type="Proteomes" id="UP000757461"/>
    </source>
</evidence>
<dbReference type="EMBL" id="JABZSQ010000170">
    <property type="protein sequence ID" value="MBF1415582.1"/>
    <property type="molecule type" value="Genomic_DNA"/>
</dbReference>